<sequence length="302" mass="32901">MKLSQNNTVIVLGLVAIIGITVFVFSTSPKDQGVQSSLENIRLLVATGGGQQLFELGSKKLEQKFSDIDGDVLDYSTASDTEVLIVSKDGIHRVLARVSGGEWQTISASPFEKSTLELSDDGNIVGFSERIDTEADSTNLDAWQIVLHSLDTADTEVVSGYSPQFVTVQEGWTLVYLSSSSGIAMYEPVSKDIIYFSELIPPSTQLGVRVSADGKTLIAYNPLLQDFVVFDLQDPTSISLSALGTVPLYNDVYMKNGLLFGLDLEEEGNSVWTHSLSELDSADEVYKLPQNIDPLKFVLSSR</sequence>
<evidence type="ECO:0000313" key="3">
    <source>
        <dbReference type="Proteomes" id="UP000229315"/>
    </source>
</evidence>
<dbReference type="AlphaFoldDB" id="A0A2H0UF34"/>
<proteinExistence type="predicted"/>
<dbReference type="Proteomes" id="UP000229315">
    <property type="component" value="Unassembled WGS sequence"/>
</dbReference>
<keyword evidence="1" id="KW-1133">Transmembrane helix</keyword>
<name>A0A2H0UF34_9BACT</name>
<gene>
    <name evidence="2" type="ORF">COU15_03075</name>
</gene>
<feature type="transmembrane region" description="Helical" evidence="1">
    <location>
        <begin position="7"/>
        <end position="26"/>
    </location>
</feature>
<keyword evidence="1" id="KW-0472">Membrane</keyword>
<organism evidence="2 3">
    <name type="scientific">Candidatus Kaiserbacteria bacterium CG10_big_fil_rev_8_21_14_0_10_45_20</name>
    <dbReference type="NCBI Taxonomy" id="1974607"/>
    <lineage>
        <taxon>Bacteria</taxon>
        <taxon>Candidatus Kaiseribacteriota</taxon>
    </lineage>
</organism>
<accession>A0A2H0UF34</accession>
<keyword evidence="1" id="KW-0812">Transmembrane</keyword>
<evidence type="ECO:0000256" key="1">
    <source>
        <dbReference type="SAM" id="Phobius"/>
    </source>
</evidence>
<dbReference type="SUPFAM" id="SSF69322">
    <property type="entry name" value="Tricorn protease domain 2"/>
    <property type="match status" value="1"/>
</dbReference>
<protein>
    <submittedName>
        <fullName evidence="2">Uncharacterized protein</fullName>
    </submittedName>
</protein>
<dbReference type="EMBL" id="PFBH01000018">
    <property type="protein sequence ID" value="PIR85001.1"/>
    <property type="molecule type" value="Genomic_DNA"/>
</dbReference>
<reference evidence="3" key="1">
    <citation type="submission" date="2017-09" db="EMBL/GenBank/DDBJ databases">
        <title>Depth-based differentiation of microbial function through sediment-hosted aquifers and enrichment of novel symbionts in the deep terrestrial subsurface.</title>
        <authorList>
            <person name="Probst A.J."/>
            <person name="Ladd B."/>
            <person name="Jarett J.K."/>
            <person name="Geller-Mcgrath D.E."/>
            <person name="Sieber C.M.K."/>
            <person name="Emerson J.B."/>
            <person name="Anantharaman K."/>
            <person name="Thomas B.C."/>
            <person name="Malmstrom R."/>
            <person name="Stieglmeier M."/>
            <person name="Klingl A."/>
            <person name="Woyke T."/>
            <person name="Ryan C.M."/>
            <person name="Banfield J.F."/>
        </authorList>
    </citation>
    <scope>NUCLEOTIDE SEQUENCE [LARGE SCALE GENOMIC DNA]</scope>
</reference>
<comment type="caution">
    <text evidence="2">The sequence shown here is derived from an EMBL/GenBank/DDBJ whole genome shotgun (WGS) entry which is preliminary data.</text>
</comment>
<evidence type="ECO:0000313" key="2">
    <source>
        <dbReference type="EMBL" id="PIR85001.1"/>
    </source>
</evidence>